<comment type="cofactor">
    <cofactor evidence="9">
        <name>Zn(2+)</name>
        <dbReference type="ChEBI" id="CHEBI:29105"/>
    </cofactor>
    <text evidence="9">Binds 2 Zn(2+) ions per subunit.</text>
</comment>
<dbReference type="PIRSF" id="PIRSF037215">
    <property type="entry name" value="Peptidase_M20B"/>
    <property type="match status" value="1"/>
</dbReference>
<evidence type="ECO:0000259" key="10">
    <source>
        <dbReference type="Pfam" id="PF07687"/>
    </source>
</evidence>
<dbReference type="InterPro" id="IPR002933">
    <property type="entry name" value="Peptidase_M20"/>
</dbReference>
<evidence type="ECO:0000256" key="1">
    <source>
        <dbReference type="ARBA" id="ARBA00009692"/>
    </source>
</evidence>
<dbReference type="Pfam" id="PF01546">
    <property type="entry name" value="Peptidase_M20"/>
    <property type="match status" value="1"/>
</dbReference>
<dbReference type="Proteomes" id="UP000824225">
    <property type="component" value="Unassembled WGS sequence"/>
</dbReference>
<dbReference type="PANTHER" id="PTHR42994:SF1">
    <property type="entry name" value="PEPTIDASE T"/>
    <property type="match status" value="1"/>
</dbReference>
<feature type="domain" description="Peptidase M20 dimerisation" evidence="10">
    <location>
        <begin position="215"/>
        <end position="308"/>
    </location>
</feature>
<evidence type="ECO:0000256" key="5">
    <source>
        <dbReference type="ARBA" id="ARBA00022833"/>
    </source>
</evidence>
<dbReference type="InterPro" id="IPR036264">
    <property type="entry name" value="Bact_exopeptidase_dim_dom"/>
</dbReference>
<reference evidence="11" key="2">
    <citation type="submission" date="2021-04" db="EMBL/GenBank/DDBJ databases">
        <authorList>
            <person name="Gilroy R."/>
        </authorList>
    </citation>
    <scope>NUCLEOTIDE SEQUENCE</scope>
    <source>
        <strain evidence="11">CHK186-16707</strain>
    </source>
</reference>
<evidence type="ECO:0000256" key="3">
    <source>
        <dbReference type="ARBA" id="ARBA00022723"/>
    </source>
</evidence>
<keyword evidence="6" id="KW-0482">Metalloprotease</keyword>
<dbReference type="InterPro" id="IPR011650">
    <property type="entry name" value="Peptidase_M20_dimer"/>
</dbReference>
<organism evidence="11 12">
    <name type="scientific">Candidatus Mailhella merdigallinarum</name>
    <dbReference type="NCBI Taxonomy" id="2838658"/>
    <lineage>
        <taxon>Bacteria</taxon>
        <taxon>Pseudomonadati</taxon>
        <taxon>Thermodesulfobacteriota</taxon>
        <taxon>Desulfovibrionia</taxon>
        <taxon>Desulfovibrionales</taxon>
        <taxon>Desulfovibrionaceae</taxon>
        <taxon>Mailhella</taxon>
    </lineage>
</organism>
<gene>
    <name evidence="11" type="primary">pepT</name>
    <name evidence="11" type="ORF">H9962_04585</name>
</gene>
<comment type="caution">
    <text evidence="11">The sequence shown here is derived from an EMBL/GenBank/DDBJ whole genome shotgun (WGS) entry which is preliminary data.</text>
</comment>
<proteinExistence type="inferred from homology"/>
<keyword evidence="3 9" id="KW-0479">Metal-binding</keyword>
<protein>
    <recommendedName>
        <fullName evidence="7">Peptidase T</fullName>
        <ecNumber evidence="7">3.4.11.4</ecNumber>
    </recommendedName>
</protein>
<evidence type="ECO:0000256" key="4">
    <source>
        <dbReference type="ARBA" id="ARBA00022801"/>
    </source>
</evidence>
<dbReference type="GO" id="GO:0006518">
    <property type="term" value="P:peptide metabolic process"/>
    <property type="evidence" value="ECO:0007669"/>
    <property type="project" value="InterPro"/>
</dbReference>
<dbReference type="Pfam" id="PF07687">
    <property type="entry name" value="M20_dimer"/>
    <property type="match status" value="1"/>
</dbReference>
<evidence type="ECO:0000256" key="6">
    <source>
        <dbReference type="ARBA" id="ARBA00023049"/>
    </source>
</evidence>
<dbReference type="PROSITE" id="PS00758">
    <property type="entry name" value="ARGE_DAPE_CPG2_1"/>
    <property type="match status" value="1"/>
</dbReference>
<comment type="similarity">
    <text evidence="1">Belongs to the peptidase M20B family.</text>
</comment>
<dbReference type="NCBIfam" id="NF009920">
    <property type="entry name" value="PRK13381.1"/>
    <property type="match status" value="1"/>
</dbReference>
<feature type="binding site" evidence="9">
    <location>
        <position position="205"/>
    </location>
    <ligand>
        <name>Zn(2+)</name>
        <dbReference type="ChEBI" id="CHEBI:29105"/>
        <label>1</label>
    </ligand>
</feature>
<accession>A0A9D2HBY5</accession>
<dbReference type="GO" id="GO:0008237">
    <property type="term" value="F:metallopeptidase activity"/>
    <property type="evidence" value="ECO:0007669"/>
    <property type="project" value="UniProtKB-KW"/>
</dbReference>
<keyword evidence="11" id="KW-0031">Aminopeptidase</keyword>
<dbReference type="PANTHER" id="PTHR42994">
    <property type="entry name" value="PEPTIDASE T"/>
    <property type="match status" value="1"/>
</dbReference>
<dbReference type="InterPro" id="IPR001261">
    <property type="entry name" value="ArgE/DapE_CS"/>
</dbReference>
<evidence type="ECO:0000256" key="2">
    <source>
        <dbReference type="ARBA" id="ARBA00022670"/>
    </source>
</evidence>
<feature type="binding site" evidence="9">
    <location>
        <position position="182"/>
    </location>
    <ligand>
        <name>Zn(2+)</name>
        <dbReference type="ChEBI" id="CHEBI:29105"/>
        <label>2</label>
    </ligand>
</feature>
<dbReference type="GO" id="GO:0006508">
    <property type="term" value="P:proteolysis"/>
    <property type="evidence" value="ECO:0007669"/>
    <property type="project" value="UniProtKB-UniRule"/>
</dbReference>
<evidence type="ECO:0000313" key="11">
    <source>
        <dbReference type="EMBL" id="HJA08452.1"/>
    </source>
</evidence>
<dbReference type="SUPFAM" id="SSF55031">
    <property type="entry name" value="Bacterial exopeptidase dimerisation domain"/>
    <property type="match status" value="1"/>
</dbReference>
<sequence>MSLEYASELIERFMRYAAISTQSDPANREVPSSPGQWELARLLQQELKELGVEQVVVDEHCIVTAKLPSNLPADGPLAPRIGFVAHLDTVDVGLSPDVRPRLLTFTGEDICLNPDLDIWLRVAEHPELNDYRGQQILCGDGTSVLGADNKSAVAVIMTMLRVLQDTKPPHGEIMVAFVPDEEVGLWGSKLLDLTVFNVDFAYTIDSCGLGEVVCETFNAGTGRIDITGVTAHPMSAKGVLVNPLLVATDIMACFDRAQTPENTEGKEGYVWFTGMEANAVQATLRFNIRDFDKQNYEARKRYVAAVLELIRLRHPRAKIVWEFEEQYGNIMDSLGEDSYPVDLLYAALAALNIPARTIAMRGGTDGSALSARGVVTPNYFTGGHNFHSNAEFLPVPSFHKSLEVALKLVELASDGRGQRIDDADSSSRAGSVARCAEKAIR</sequence>
<evidence type="ECO:0000256" key="9">
    <source>
        <dbReference type="PIRSR" id="PIRSR037215-2"/>
    </source>
</evidence>
<dbReference type="Gene3D" id="3.40.630.10">
    <property type="entry name" value="Zn peptidases"/>
    <property type="match status" value="1"/>
</dbReference>
<keyword evidence="2" id="KW-0645">Protease</keyword>
<reference evidence="11" key="1">
    <citation type="journal article" date="2021" name="PeerJ">
        <title>Extensive microbial diversity within the chicken gut microbiome revealed by metagenomics and culture.</title>
        <authorList>
            <person name="Gilroy R."/>
            <person name="Ravi A."/>
            <person name="Getino M."/>
            <person name="Pursley I."/>
            <person name="Horton D.L."/>
            <person name="Alikhan N.F."/>
            <person name="Baker D."/>
            <person name="Gharbi K."/>
            <person name="Hall N."/>
            <person name="Watson M."/>
            <person name="Adriaenssens E.M."/>
            <person name="Foster-Nyarko E."/>
            <person name="Jarju S."/>
            <person name="Secka A."/>
            <person name="Antonio M."/>
            <person name="Oren A."/>
            <person name="Chaudhuri R.R."/>
            <person name="La Ragione R."/>
            <person name="Hildebrand F."/>
            <person name="Pallen M.J."/>
        </authorList>
    </citation>
    <scope>NUCLEOTIDE SEQUENCE</scope>
    <source>
        <strain evidence="11">CHK186-16707</strain>
    </source>
</reference>
<feature type="active site" description="Proton acceptor" evidence="8">
    <location>
        <position position="181"/>
    </location>
</feature>
<dbReference type="NCBIfam" id="TIGR01882">
    <property type="entry name" value="peptidase-T"/>
    <property type="match status" value="1"/>
</dbReference>
<dbReference type="Gene3D" id="3.30.70.360">
    <property type="match status" value="1"/>
</dbReference>
<dbReference type="InterPro" id="IPR010161">
    <property type="entry name" value="Peptidase_M20B"/>
</dbReference>
<dbReference type="GO" id="GO:0008270">
    <property type="term" value="F:zinc ion binding"/>
    <property type="evidence" value="ECO:0007669"/>
    <property type="project" value="InterPro"/>
</dbReference>
<feature type="active site" evidence="8">
    <location>
        <position position="88"/>
    </location>
</feature>
<dbReference type="EC" id="3.4.11.4" evidence="7"/>
<evidence type="ECO:0000256" key="8">
    <source>
        <dbReference type="PIRSR" id="PIRSR037215-1"/>
    </source>
</evidence>
<keyword evidence="5 9" id="KW-0862">Zinc</keyword>
<dbReference type="EMBL" id="DXAN01000014">
    <property type="protein sequence ID" value="HJA08452.1"/>
    <property type="molecule type" value="Genomic_DNA"/>
</dbReference>
<evidence type="ECO:0000256" key="7">
    <source>
        <dbReference type="NCBIfam" id="TIGR01882"/>
    </source>
</evidence>
<feature type="binding site" evidence="9">
    <location>
        <position position="148"/>
    </location>
    <ligand>
        <name>Zn(2+)</name>
        <dbReference type="ChEBI" id="CHEBI:29105"/>
        <label>2</label>
    </ligand>
</feature>
<dbReference type="NCBIfam" id="NF003976">
    <property type="entry name" value="PRK05469.1"/>
    <property type="match status" value="1"/>
</dbReference>
<name>A0A9D2HBY5_9BACT</name>
<dbReference type="GO" id="GO:0045148">
    <property type="term" value="F:tripeptide aminopeptidase activity"/>
    <property type="evidence" value="ECO:0007669"/>
    <property type="project" value="UniProtKB-UniRule"/>
</dbReference>
<feature type="binding site" evidence="9">
    <location>
        <position position="387"/>
    </location>
    <ligand>
        <name>Zn(2+)</name>
        <dbReference type="ChEBI" id="CHEBI:29105"/>
        <label>2</label>
    </ligand>
</feature>
<dbReference type="PROSITE" id="PS00759">
    <property type="entry name" value="ARGE_DAPE_CPG2_2"/>
    <property type="match status" value="1"/>
</dbReference>
<evidence type="ECO:0000313" key="12">
    <source>
        <dbReference type="Proteomes" id="UP000824225"/>
    </source>
</evidence>
<dbReference type="AlphaFoldDB" id="A0A9D2HBY5"/>
<feature type="binding site" evidence="9">
    <location>
        <position position="86"/>
    </location>
    <ligand>
        <name>Zn(2+)</name>
        <dbReference type="ChEBI" id="CHEBI:29105"/>
        <label>1</label>
    </ligand>
</feature>
<feature type="binding site" evidence="9">
    <location>
        <position position="148"/>
    </location>
    <ligand>
        <name>Zn(2+)</name>
        <dbReference type="ChEBI" id="CHEBI:29105"/>
        <label>1</label>
    </ligand>
</feature>
<dbReference type="SUPFAM" id="SSF53187">
    <property type="entry name" value="Zn-dependent exopeptidases"/>
    <property type="match status" value="1"/>
</dbReference>
<keyword evidence="4 11" id="KW-0378">Hydrolase</keyword>